<proteinExistence type="predicted"/>
<feature type="transmembrane region" description="Helical" evidence="6">
    <location>
        <begin position="311"/>
        <end position="328"/>
    </location>
</feature>
<evidence type="ECO:0000259" key="7">
    <source>
        <dbReference type="PROSITE" id="PS50850"/>
    </source>
</evidence>
<feature type="transmembrane region" description="Helical" evidence="6">
    <location>
        <begin position="366"/>
        <end position="392"/>
    </location>
</feature>
<accession>A0A7W9U4F7</accession>
<dbReference type="CDD" id="cd17321">
    <property type="entry name" value="MFS_MMR_MDR_like"/>
    <property type="match status" value="1"/>
</dbReference>
<evidence type="ECO:0000313" key="9">
    <source>
        <dbReference type="Proteomes" id="UP000571554"/>
    </source>
</evidence>
<feature type="domain" description="Major facilitator superfamily (MFS) profile" evidence="7">
    <location>
        <begin position="20"/>
        <end position="462"/>
    </location>
</feature>
<evidence type="ECO:0000256" key="1">
    <source>
        <dbReference type="ARBA" id="ARBA00004141"/>
    </source>
</evidence>
<organism evidence="8 9">
    <name type="scientific">Paraburkholderia bannensis</name>
    <dbReference type="NCBI Taxonomy" id="765414"/>
    <lineage>
        <taxon>Bacteria</taxon>
        <taxon>Pseudomonadati</taxon>
        <taxon>Pseudomonadota</taxon>
        <taxon>Betaproteobacteria</taxon>
        <taxon>Burkholderiales</taxon>
        <taxon>Burkholderiaceae</taxon>
        <taxon>Paraburkholderia</taxon>
    </lineage>
</organism>
<evidence type="ECO:0000256" key="4">
    <source>
        <dbReference type="ARBA" id="ARBA00022989"/>
    </source>
</evidence>
<dbReference type="Gene3D" id="1.20.1250.20">
    <property type="entry name" value="MFS general substrate transporter like domains"/>
    <property type="match status" value="1"/>
</dbReference>
<feature type="transmembrane region" description="Helical" evidence="6">
    <location>
        <begin position="274"/>
        <end position="299"/>
    </location>
</feature>
<feature type="transmembrane region" description="Helical" evidence="6">
    <location>
        <begin position="148"/>
        <end position="169"/>
    </location>
</feature>
<evidence type="ECO:0000256" key="2">
    <source>
        <dbReference type="ARBA" id="ARBA00022448"/>
    </source>
</evidence>
<dbReference type="AlphaFoldDB" id="A0A7W9U4F7"/>
<dbReference type="RefSeq" id="WP_183732776.1">
    <property type="nucleotide sequence ID" value="NZ_JACHBW010000033.1"/>
</dbReference>
<keyword evidence="3 6" id="KW-0812">Transmembrane</keyword>
<evidence type="ECO:0000256" key="5">
    <source>
        <dbReference type="ARBA" id="ARBA00023136"/>
    </source>
</evidence>
<evidence type="ECO:0000313" key="8">
    <source>
        <dbReference type="EMBL" id="MBB6106847.1"/>
    </source>
</evidence>
<protein>
    <submittedName>
        <fullName evidence="8">DHA2 family methylenomycin A resistance protein-like MFS transporter</fullName>
    </submittedName>
</protein>
<sequence length="475" mass="48754">MQTLTSKSPDAQADVRSGFVQIAACLGFVVVSIDVSVVNVALDALRVAFHADVTGLQWVVNAYALVFASALLLAGALGDRFGAKRVFAAGFALFTCASVGCGLAGSLAALIGWRLAQGVGAALLVPNSLSVLREAFHDAGARSRAVGWWAAGGGIALAAGPVIGGLLIAALGWRSIFLVNVPVGAIGLWMTLRHAPRSHGHPGRSLDPLGQISGALALAALAFALTEASSLSWQSPLIVGAFALSIVSGAAFVWQQARNPAATLPPALFANRTVGGATLIGLIANLVFYGIVFTFSLLFQTVWHFTPERTGLAFLPMMAVLVVMNIAAGRLVNRAGARRLIMAGLVMAIVGYLSMLPALAAQSYEWLIAPMLLAGGGIALAVPTLTGALLAAVKREQSGIASGLLNAARQVGGVMGVALFGFLVRHAQTALFLHGVVQALVVSATLLAVACGVAWRTLESRARPLAGTVAPASHQ</sequence>
<dbReference type="GO" id="GO:0016020">
    <property type="term" value="C:membrane"/>
    <property type="evidence" value="ECO:0007669"/>
    <property type="project" value="UniProtKB-SubCell"/>
</dbReference>
<dbReference type="InterPro" id="IPR036259">
    <property type="entry name" value="MFS_trans_sf"/>
</dbReference>
<dbReference type="PANTHER" id="PTHR42718">
    <property type="entry name" value="MAJOR FACILITATOR SUPERFAMILY MULTIDRUG TRANSPORTER MFSC"/>
    <property type="match status" value="1"/>
</dbReference>
<evidence type="ECO:0000256" key="3">
    <source>
        <dbReference type="ARBA" id="ARBA00022692"/>
    </source>
</evidence>
<name>A0A7W9U4F7_9BURK</name>
<dbReference type="SUPFAM" id="SSF103473">
    <property type="entry name" value="MFS general substrate transporter"/>
    <property type="match status" value="1"/>
</dbReference>
<dbReference type="InterPro" id="IPR020846">
    <property type="entry name" value="MFS_dom"/>
</dbReference>
<dbReference type="Gene3D" id="1.20.1720.10">
    <property type="entry name" value="Multidrug resistance protein D"/>
    <property type="match status" value="1"/>
</dbReference>
<feature type="transmembrane region" description="Helical" evidence="6">
    <location>
        <begin position="340"/>
        <end position="360"/>
    </location>
</feature>
<reference evidence="8 9" key="1">
    <citation type="submission" date="2020-08" db="EMBL/GenBank/DDBJ databases">
        <title>Above-ground endophytic microbial communities from plants in different locations in the United States.</title>
        <authorList>
            <person name="Frank C."/>
        </authorList>
    </citation>
    <scope>NUCLEOTIDE SEQUENCE [LARGE SCALE GENOMIC DNA]</scope>
    <source>
        <strain evidence="8 9">WP4_2_2</strain>
    </source>
</reference>
<feature type="transmembrane region" description="Helical" evidence="6">
    <location>
        <begin position="54"/>
        <end position="74"/>
    </location>
</feature>
<feature type="transmembrane region" description="Helical" evidence="6">
    <location>
        <begin position="20"/>
        <end position="42"/>
    </location>
</feature>
<dbReference type="EMBL" id="JACHBW010000033">
    <property type="protein sequence ID" value="MBB6106847.1"/>
    <property type="molecule type" value="Genomic_DNA"/>
</dbReference>
<feature type="transmembrane region" description="Helical" evidence="6">
    <location>
        <begin position="430"/>
        <end position="455"/>
    </location>
</feature>
<dbReference type="Pfam" id="PF07690">
    <property type="entry name" value="MFS_1"/>
    <property type="match status" value="1"/>
</dbReference>
<keyword evidence="4 6" id="KW-1133">Transmembrane helix</keyword>
<keyword evidence="2" id="KW-0813">Transport</keyword>
<keyword evidence="5 6" id="KW-0472">Membrane</keyword>
<comment type="caution">
    <text evidence="8">The sequence shown here is derived from an EMBL/GenBank/DDBJ whole genome shotgun (WGS) entry which is preliminary data.</text>
</comment>
<gene>
    <name evidence="8" type="ORF">F4827_006726</name>
</gene>
<evidence type="ECO:0000256" key="6">
    <source>
        <dbReference type="SAM" id="Phobius"/>
    </source>
</evidence>
<dbReference type="PROSITE" id="PS50850">
    <property type="entry name" value="MFS"/>
    <property type="match status" value="1"/>
</dbReference>
<keyword evidence="9" id="KW-1185">Reference proteome</keyword>
<dbReference type="InterPro" id="IPR011701">
    <property type="entry name" value="MFS"/>
</dbReference>
<feature type="transmembrane region" description="Helical" evidence="6">
    <location>
        <begin position="404"/>
        <end position="424"/>
    </location>
</feature>
<dbReference type="Proteomes" id="UP000571554">
    <property type="component" value="Unassembled WGS sequence"/>
</dbReference>
<feature type="transmembrane region" description="Helical" evidence="6">
    <location>
        <begin position="86"/>
        <end position="113"/>
    </location>
</feature>
<feature type="transmembrane region" description="Helical" evidence="6">
    <location>
        <begin position="175"/>
        <end position="192"/>
    </location>
</feature>
<dbReference type="PANTHER" id="PTHR42718:SF9">
    <property type="entry name" value="MAJOR FACILITATOR SUPERFAMILY MULTIDRUG TRANSPORTER MFSC"/>
    <property type="match status" value="1"/>
</dbReference>
<comment type="subcellular location">
    <subcellularLocation>
        <location evidence="1">Membrane</location>
        <topology evidence="1">Multi-pass membrane protein</topology>
    </subcellularLocation>
</comment>
<dbReference type="GO" id="GO:0022857">
    <property type="term" value="F:transmembrane transporter activity"/>
    <property type="evidence" value="ECO:0007669"/>
    <property type="project" value="InterPro"/>
</dbReference>
<feature type="transmembrane region" description="Helical" evidence="6">
    <location>
        <begin position="237"/>
        <end position="254"/>
    </location>
</feature>